<feature type="region of interest" description="Disordered" evidence="1">
    <location>
        <begin position="114"/>
        <end position="148"/>
    </location>
</feature>
<feature type="compositionally biased region" description="Basic and acidic residues" evidence="1">
    <location>
        <begin position="124"/>
        <end position="141"/>
    </location>
</feature>
<dbReference type="EMBL" id="JAUNZN010000025">
    <property type="protein sequence ID" value="KAK4808239.1"/>
    <property type="molecule type" value="Genomic_DNA"/>
</dbReference>
<dbReference type="Proteomes" id="UP001333110">
    <property type="component" value="Unassembled WGS sequence"/>
</dbReference>
<accession>A0AAN7MLJ2</accession>
<organism evidence="2 3">
    <name type="scientific">Mycteria americana</name>
    <name type="common">Wood stork</name>
    <dbReference type="NCBI Taxonomy" id="33587"/>
    <lineage>
        <taxon>Eukaryota</taxon>
        <taxon>Metazoa</taxon>
        <taxon>Chordata</taxon>
        <taxon>Craniata</taxon>
        <taxon>Vertebrata</taxon>
        <taxon>Euteleostomi</taxon>
        <taxon>Archelosauria</taxon>
        <taxon>Archosauria</taxon>
        <taxon>Dinosauria</taxon>
        <taxon>Saurischia</taxon>
        <taxon>Theropoda</taxon>
        <taxon>Coelurosauria</taxon>
        <taxon>Aves</taxon>
        <taxon>Neognathae</taxon>
        <taxon>Neoaves</taxon>
        <taxon>Aequornithes</taxon>
        <taxon>Ciconiiformes</taxon>
        <taxon>Ciconiidae</taxon>
        <taxon>Mycteria</taxon>
    </lineage>
</organism>
<dbReference type="AlphaFoldDB" id="A0AAN7MLJ2"/>
<name>A0AAN7MLJ2_MYCAM</name>
<comment type="caution">
    <text evidence="2">The sequence shown here is derived from an EMBL/GenBank/DDBJ whole genome shotgun (WGS) entry which is preliminary data.</text>
</comment>
<evidence type="ECO:0000313" key="3">
    <source>
        <dbReference type="Proteomes" id="UP001333110"/>
    </source>
</evidence>
<protein>
    <submittedName>
        <fullName evidence="2">Uncharacterized protein</fullName>
    </submittedName>
</protein>
<evidence type="ECO:0000313" key="2">
    <source>
        <dbReference type="EMBL" id="KAK4808239.1"/>
    </source>
</evidence>
<proteinExistence type="predicted"/>
<gene>
    <name evidence="2" type="ORF">QYF61_006824</name>
</gene>
<evidence type="ECO:0000256" key="1">
    <source>
        <dbReference type="SAM" id="MobiDB-lite"/>
    </source>
</evidence>
<reference evidence="2 3" key="1">
    <citation type="journal article" date="2023" name="J. Hered.">
        <title>Chromosome-level genome of the wood stork (Mycteria americana) provides insight into avian chromosome evolution.</title>
        <authorList>
            <person name="Flamio R. Jr."/>
            <person name="Ramstad K.M."/>
        </authorList>
    </citation>
    <scope>NUCLEOTIDE SEQUENCE [LARGE SCALE GENOMIC DNA]</scope>
    <source>
        <strain evidence="2">JAX WOST 10</strain>
    </source>
</reference>
<keyword evidence="3" id="KW-1185">Reference proteome</keyword>
<sequence length="148" mass="15616">MILKVFSNLYDSVIPPALVNTGNGTAQQMLKRELRKIPCTVKRYQVFKICYAADTGIIVAKQPNLSTGSTSSSRACGCAYLGRVGNTVPSASGWGGGSIPGAFAAERCCLGTSAPRTSPGSDPFHLHVREESAERQRRPGEEAVGEAG</sequence>